<evidence type="ECO:0008006" key="4">
    <source>
        <dbReference type="Google" id="ProtNLM"/>
    </source>
</evidence>
<dbReference type="Gene3D" id="1.10.287.500">
    <property type="entry name" value="Helix hairpin bin"/>
    <property type="match status" value="1"/>
</dbReference>
<dbReference type="SUPFAM" id="SSF75708">
    <property type="entry name" value="Chemotaxis phosphatase CheZ"/>
    <property type="match status" value="1"/>
</dbReference>
<dbReference type="RefSeq" id="WP_285726719.1">
    <property type="nucleotide sequence ID" value="NZ_BSDD01000005.1"/>
</dbReference>
<gene>
    <name evidence="2" type="ORF">GETHPA_24870</name>
</gene>
<feature type="region of interest" description="Disordered" evidence="1">
    <location>
        <begin position="1"/>
        <end position="61"/>
    </location>
</feature>
<name>A0ABQ5Q8U4_9BACT</name>
<sequence length="211" mass="22474">MDQSEIDALLAGGGKAPKKPKAAKAPAAEASAAAPAPVPPAPVPAAPAAAASQATPHQDGSGHVIAELDTVTAVTERESNKVMDQLDMISQLVSRQQQLITEMMRHEGAQSPGVQQAIHEVMSAGKQIQDKVFEAMDLMQFQDITRQKLERIVHHLRQIHDYIVDLLGAGLKSDSERASISHTIAQTGTTPDENKAHADSVIEAFKSQKKG</sequence>
<proteinExistence type="predicted"/>
<keyword evidence="3" id="KW-1185">Reference proteome</keyword>
<reference evidence="2 3" key="1">
    <citation type="journal article" date="2023" name="Antonie Van Leeuwenhoek">
        <title>Mesoterricola silvestris gen. nov., sp. nov., Mesoterricola sediminis sp. nov., Geothrix oryzae sp. nov., Geothrix edaphica sp. nov., Geothrix rubra sp. nov., and Geothrix limicola sp. nov., six novel members of Acidobacteriota isolated from soils.</title>
        <authorList>
            <person name="Itoh H."/>
            <person name="Sugisawa Y."/>
            <person name="Mise K."/>
            <person name="Xu Z."/>
            <person name="Kuniyasu M."/>
            <person name="Ushijima N."/>
            <person name="Kawano K."/>
            <person name="Kobayashi E."/>
            <person name="Shiratori Y."/>
            <person name="Masuda Y."/>
            <person name="Senoo K."/>
        </authorList>
    </citation>
    <scope>NUCLEOTIDE SEQUENCE [LARGE SCALE GENOMIC DNA]</scope>
    <source>
        <strain evidence="2 3">Red803</strain>
    </source>
</reference>
<dbReference type="Proteomes" id="UP001165089">
    <property type="component" value="Unassembled WGS sequence"/>
</dbReference>
<comment type="caution">
    <text evidence="2">The sequence shown here is derived from an EMBL/GenBank/DDBJ whole genome shotgun (WGS) entry which is preliminary data.</text>
</comment>
<accession>A0ABQ5Q8U4</accession>
<evidence type="ECO:0000313" key="2">
    <source>
        <dbReference type="EMBL" id="GLH70954.1"/>
    </source>
</evidence>
<evidence type="ECO:0000313" key="3">
    <source>
        <dbReference type="Proteomes" id="UP001165089"/>
    </source>
</evidence>
<feature type="compositionally biased region" description="Low complexity" evidence="1">
    <location>
        <begin position="23"/>
        <end position="35"/>
    </location>
</feature>
<protein>
    <recommendedName>
        <fullName evidence="4">Chemotaxis protein</fullName>
    </recommendedName>
</protein>
<dbReference type="EMBL" id="BSDD01000005">
    <property type="protein sequence ID" value="GLH70954.1"/>
    <property type="molecule type" value="Genomic_DNA"/>
</dbReference>
<feature type="compositionally biased region" description="Pro residues" evidence="1">
    <location>
        <begin position="36"/>
        <end position="45"/>
    </location>
</feature>
<evidence type="ECO:0000256" key="1">
    <source>
        <dbReference type="SAM" id="MobiDB-lite"/>
    </source>
</evidence>
<organism evidence="2 3">
    <name type="scientific">Geothrix rubra</name>
    <dbReference type="NCBI Taxonomy" id="2927977"/>
    <lineage>
        <taxon>Bacteria</taxon>
        <taxon>Pseudomonadati</taxon>
        <taxon>Acidobacteriota</taxon>
        <taxon>Holophagae</taxon>
        <taxon>Holophagales</taxon>
        <taxon>Holophagaceae</taxon>
        <taxon>Geothrix</taxon>
    </lineage>
</organism>